<dbReference type="Proteomes" id="UP000018208">
    <property type="component" value="Unassembled WGS sequence"/>
</dbReference>
<gene>
    <name evidence="2" type="ORF">SS50377_12627</name>
    <name evidence="3" type="ORF">SS50377_22627</name>
</gene>
<protein>
    <submittedName>
        <fullName evidence="2">Uncharacterized protein</fullName>
    </submittedName>
</protein>
<dbReference type="EMBL" id="AUWU02000003">
    <property type="protein sequence ID" value="KAH0575008.1"/>
    <property type="molecule type" value="Genomic_DNA"/>
</dbReference>
<evidence type="ECO:0000313" key="3">
    <source>
        <dbReference type="EMBL" id="KAH0575008.1"/>
    </source>
</evidence>
<sequence length="391" mass="44249">MRLRQSRVWYKLLFVGVTAGELAAYKADNKHGTPYSLMCRCGAARHQRTCKIYLIRPGSAFLEFSPQLASDAAESNYAHAYTLVTSGTLAKHASAGPAEVPPDAHAMAAPRVWELQATFAPAFRWLNVAKPSGTNNGSSYTAGAAAVCKYSLDYYAIIVQLAFRACGISQLCIMVDDGSCGTDGQQGQGQAEPHVFACFYIALSDANSKQQVLLYCIRLRERTPHQYYIYCSAKLAGSKAGTMPFSFTSPHLPALQRPVYFRQVCRTEYQYYLQSPFLKERDQEYFCKQQVELDRQKRIQAKHSLEQIRAREGNPLLGFPQEPSYRSLHEYYLANTNITKEQVQAKYEQPGFGRSFRRNFMLLKREVVTSESIRLNKKSKKRIIMTLEENE</sequence>
<dbReference type="AlphaFoldDB" id="V6M267"/>
<feature type="chain" id="PRO_5004749421" evidence="1">
    <location>
        <begin position="25"/>
        <end position="391"/>
    </location>
</feature>
<evidence type="ECO:0000313" key="4">
    <source>
        <dbReference type="Proteomes" id="UP000018208"/>
    </source>
</evidence>
<reference evidence="3" key="2">
    <citation type="submission" date="2020-12" db="EMBL/GenBank/DDBJ databases">
        <title>New Spironucleus salmonicida genome in near-complete chromosomes.</title>
        <authorList>
            <person name="Xu F."/>
            <person name="Kurt Z."/>
            <person name="Jimenez-Gonzalez A."/>
            <person name="Astvaldsson A."/>
            <person name="Andersson J.O."/>
            <person name="Svard S.G."/>
        </authorList>
    </citation>
    <scope>NUCLEOTIDE SEQUENCE</scope>
    <source>
        <strain evidence="3">ATCC 50377</strain>
    </source>
</reference>
<name>V6M267_9EUKA</name>
<feature type="signal peptide" evidence="1">
    <location>
        <begin position="1"/>
        <end position="24"/>
    </location>
</feature>
<keyword evidence="4" id="KW-1185">Reference proteome</keyword>
<organism evidence="2">
    <name type="scientific">Spironucleus salmonicida</name>
    <dbReference type="NCBI Taxonomy" id="348837"/>
    <lineage>
        <taxon>Eukaryota</taxon>
        <taxon>Metamonada</taxon>
        <taxon>Diplomonadida</taxon>
        <taxon>Hexamitidae</taxon>
        <taxon>Hexamitinae</taxon>
        <taxon>Spironucleus</taxon>
    </lineage>
</organism>
<proteinExistence type="predicted"/>
<dbReference type="EMBL" id="KI546044">
    <property type="protein sequence ID" value="EST47309.1"/>
    <property type="molecule type" value="Genomic_DNA"/>
</dbReference>
<evidence type="ECO:0000313" key="2">
    <source>
        <dbReference type="EMBL" id="EST47309.1"/>
    </source>
</evidence>
<dbReference type="VEuPathDB" id="GiardiaDB:SS50377_22627"/>
<accession>V6M267</accession>
<evidence type="ECO:0000256" key="1">
    <source>
        <dbReference type="SAM" id="SignalP"/>
    </source>
</evidence>
<reference evidence="2 3" key="1">
    <citation type="journal article" date="2014" name="PLoS Genet.">
        <title>The Genome of Spironucleus salmonicida Highlights a Fish Pathogen Adapted to Fluctuating Environments.</title>
        <authorList>
            <person name="Xu F."/>
            <person name="Jerlstrom-Hultqvist J."/>
            <person name="Einarsson E."/>
            <person name="Astvaldsson A."/>
            <person name="Svard S.G."/>
            <person name="Andersson J.O."/>
        </authorList>
    </citation>
    <scope>NUCLEOTIDE SEQUENCE</scope>
    <source>
        <strain evidence="3">ATCC 50377</strain>
    </source>
</reference>
<keyword evidence="1" id="KW-0732">Signal</keyword>